<reference evidence="7 8" key="1">
    <citation type="submission" date="2024-01" db="EMBL/GenBank/DDBJ databases">
        <title>Niabella digestum sp. nov., isolated from waste digestion system.</title>
        <authorList>
            <person name="Zhang L."/>
        </authorList>
    </citation>
    <scope>NUCLEOTIDE SEQUENCE [LARGE SCALE GENOMIC DNA]</scope>
    <source>
        <strain evidence="7 8">A18</strain>
    </source>
</reference>
<dbReference type="Proteomes" id="UP001357452">
    <property type="component" value="Unassembled WGS sequence"/>
</dbReference>
<dbReference type="PANTHER" id="PTHR47360:SF1">
    <property type="entry name" value="ENDOPEPTIDASE NLPC-RELATED"/>
    <property type="match status" value="1"/>
</dbReference>
<comment type="similarity">
    <text evidence="1">Belongs to the peptidase C40 family.</text>
</comment>
<evidence type="ECO:0000256" key="3">
    <source>
        <dbReference type="ARBA" id="ARBA00022729"/>
    </source>
</evidence>
<evidence type="ECO:0000259" key="6">
    <source>
        <dbReference type="PROSITE" id="PS51935"/>
    </source>
</evidence>
<protein>
    <submittedName>
        <fullName evidence="7">C40 family peptidase</fullName>
    </submittedName>
</protein>
<dbReference type="InterPro" id="IPR052062">
    <property type="entry name" value="Murein_DD/LD_carboxypeptidase"/>
</dbReference>
<dbReference type="PANTHER" id="PTHR47360">
    <property type="entry name" value="MUREIN DD-ENDOPEPTIDASE MEPS/MUREIN LD-CARBOXYPEPTIDASE"/>
    <property type="match status" value="1"/>
</dbReference>
<keyword evidence="8" id="KW-1185">Reference proteome</keyword>
<keyword evidence="4" id="KW-0378">Hydrolase</keyword>
<dbReference type="RefSeq" id="WP_330973460.1">
    <property type="nucleotide sequence ID" value="NZ_JAZGLY010000001.1"/>
</dbReference>
<evidence type="ECO:0000256" key="4">
    <source>
        <dbReference type="ARBA" id="ARBA00022801"/>
    </source>
</evidence>
<keyword evidence="3" id="KW-0732">Signal</keyword>
<name>A0ABU7RDI9_9BACT</name>
<dbReference type="Gene3D" id="3.90.1720.10">
    <property type="entry name" value="endopeptidase domain like (from Nostoc punctiforme)"/>
    <property type="match status" value="1"/>
</dbReference>
<evidence type="ECO:0000313" key="8">
    <source>
        <dbReference type="Proteomes" id="UP001357452"/>
    </source>
</evidence>
<dbReference type="PROSITE" id="PS51935">
    <property type="entry name" value="NLPC_P60"/>
    <property type="match status" value="1"/>
</dbReference>
<proteinExistence type="inferred from homology"/>
<dbReference type="EMBL" id="JAZGLY010000001">
    <property type="protein sequence ID" value="MEE6186055.1"/>
    <property type="molecule type" value="Genomic_DNA"/>
</dbReference>
<dbReference type="PROSITE" id="PS51257">
    <property type="entry name" value="PROKAR_LIPOPROTEIN"/>
    <property type="match status" value="1"/>
</dbReference>
<feature type="domain" description="NlpC/P60" evidence="6">
    <location>
        <begin position="110"/>
        <end position="231"/>
    </location>
</feature>
<gene>
    <name evidence="7" type="ORF">V2H41_02090</name>
</gene>
<dbReference type="Pfam" id="PF00877">
    <property type="entry name" value="NLPC_P60"/>
    <property type="match status" value="1"/>
</dbReference>
<sequence>MLRIMIGGLVVTLFMTSCSMPLQLHTKFINKKAINTPADEDALLSQQQEAFSAYSQSSYRKNVLHTEQSYEETLEVELPKANPTATLNTLTIPTEIQLKYASLLNILPHTLTNIRLLEVIDDWYGTRYRYGGTTKSGIDCSAFVREVYKSVFNIELPRTAREQYRAANPIRTSELKEGDLLFFNTTGGISHVGMYLSNNKFVHASRGRGVIVSDLDESYYAARYLGARRIQTDSSYYAAN</sequence>
<dbReference type="SUPFAM" id="SSF54001">
    <property type="entry name" value="Cysteine proteinases"/>
    <property type="match status" value="1"/>
</dbReference>
<evidence type="ECO:0000256" key="1">
    <source>
        <dbReference type="ARBA" id="ARBA00007074"/>
    </source>
</evidence>
<keyword evidence="5" id="KW-0788">Thiol protease</keyword>
<dbReference type="InterPro" id="IPR000064">
    <property type="entry name" value="NLP_P60_dom"/>
</dbReference>
<evidence type="ECO:0000256" key="5">
    <source>
        <dbReference type="ARBA" id="ARBA00022807"/>
    </source>
</evidence>
<dbReference type="InterPro" id="IPR038765">
    <property type="entry name" value="Papain-like_cys_pep_sf"/>
</dbReference>
<accession>A0ABU7RDI9</accession>
<comment type="caution">
    <text evidence="7">The sequence shown here is derived from an EMBL/GenBank/DDBJ whole genome shotgun (WGS) entry which is preliminary data.</text>
</comment>
<organism evidence="7 8">
    <name type="scientific">Niabella digestorum</name>
    <dbReference type="NCBI Taxonomy" id="3117701"/>
    <lineage>
        <taxon>Bacteria</taxon>
        <taxon>Pseudomonadati</taxon>
        <taxon>Bacteroidota</taxon>
        <taxon>Chitinophagia</taxon>
        <taxon>Chitinophagales</taxon>
        <taxon>Chitinophagaceae</taxon>
        <taxon>Niabella</taxon>
    </lineage>
</organism>
<evidence type="ECO:0000313" key="7">
    <source>
        <dbReference type="EMBL" id="MEE6186055.1"/>
    </source>
</evidence>
<evidence type="ECO:0000256" key="2">
    <source>
        <dbReference type="ARBA" id="ARBA00022670"/>
    </source>
</evidence>
<keyword evidence="2" id="KW-0645">Protease</keyword>